<evidence type="ECO:0000256" key="1">
    <source>
        <dbReference type="ARBA" id="ARBA00022553"/>
    </source>
</evidence>
<dbReference type="PANTHER" id="PTHR34139:SF1">
    <property type="entry name" value="RNASE MJ1380-RELATED"/>
    <property type="match status" value="1"/>
</dbReference>
<keyword evidence="5" id="KW-0378">Hydrolase</keyword>
<dbReference type="InterPro" id="IPR008201">
    <property type="entry name" value="HepT-like"/>
</dbReference>
<organism evidence="6 7">
    <name type="scientific">Novispirillum itersonii</name>
    <name type="common">Aquaspirillum itersonii</name>
    <dbReference type="NCBI Taxonomy" id="189"/>
    <lineage>
        <taxon>Bacteria</taxon>
        <taxon>Pseudomonadati</taxon>
        <taxon>Pseudomonadota</taxon>
        <taxon>Alphaproteobacteria</taxon>
        <taxon>Rhodospirillales</taxon>
        <taxon>Novispirillaceae</taxon>
        <taxon>Novispirillum</taxon>
    </lineage>
</organism>
<keyword evidence="7" id="KW-1185">Reference proteome</keyword>
<dbReference type="InterPro" id="IPR051813">
    <property type="entry name" value="HepT_RNase_toxin"/>
</dbReference>
<sequence length="121" mass="13500">MSFKDKDWRVRIDDMLEALCRCLRYTDGMNEAAFTADHRTIDAVARNLEIIGEAANKVPDDITAAHPMIPWAALAEIRHILIHEYHSVDAALLYRTVRNDLPPLQPLLLAVLGPGATPPTC</sequence>
<dbReference type="GO" id="GO:0016787">
    <property type="term" value="F:hydrolase activity"/>
    <property type="evidence" value="ECO:0007669"/>
    <property type="project" value="UniProtKB-KW"/>
</dbReference>
<name>A0A7W9ZDJ6_NOVIT</name>
<evidence type="ECO:0000313" key="6">
    <source>
        <dbReference type="EMBL" id="MBB6209481.1"/>
    </source>
</evidence>
<dbReference type="EMBL" id="JACIIX010000002">
    <property type="protein sequence ID" value="MBB6209481.1"/>
    <property type="molecule type" value="Genomic_DNA"/>
</dbReference>
<keyword evidence="4" id="KW-0547">Nucleotide-binding</keyword>
<accession>A0A7W9ZDJ6</accession>
<dbReference type="RefSeq" id="WP_184261796.1">
    <property type="nucleotide sequence ID" value="NZ_JACIIX010000002.1"/>
</dbReference>
<dbReference type="GO" id="GO:0000166">
    <property type="term" value="F:nucleotide binding"/>
    <property type="evidence" value="ECO:0007669"/>
    <property type="project" value="UniProtKB-KW"/>
</dbReference>
<evidence type="ECO:0000256" key="4">
    <source>
        <dbReference type="ARBA" id="ARBA00022741"/>
    </source>
</evidence>
<dbReference type="Pfam" id="PF01934">
    <property type="entry name" value="HepT-like"/>
    <property type="match status" value="1"/>
</dbReference>
<proteinExistence type="predicted"/>
<protein>
    <submittedName>
        <fullName evidence="6">Uncharacterized protein with HEPN domain</fullName>
    </submittedName>
</protein>
<dbReference type="PANTHER" id="PTHR34139">
    <property type="entry name" value="UPF0331 PROTEIN MJ0127"/>
    <property type="match status" value="1"/>
</dbReference>
<keyword evidence="3" id="KW-0540">Nuclease</keyword>
<dbReference type="Proteomes" id="UP000544872">
    <property type="component" value="Unassembled WGS sequence"/>
</dbReference>
<evidence type="ECO:0000256" key="2">
    <source>
        <dbReference type="ARBA" id="ARBA00022649"/>
    </source>
</evidence>
<evidence type="ECO:0000256" key="5">
    <source>
        <dbReference type="ARBA" id="ARBA00022801"/>
    </source>
</evidence>
<evidence type="ECO:0000256" key="3">
    <source>
        <dbReference type="ARBA" id="ARBA00022722"/>
    </source>
</evidence>
<keyword evidence="1" id="KW-0597">Phosphoprotein</keyword>
<reference evidence="6 7" key="1">
    <citation type="submission" date="2020-08" db="EMBL/GenBank/DDBJ databases">
        <title>Genomic Encyclopedia of Type Strains, Phase IV (KMG-IV): sequencing the most valuable type-strain genomes for metagenomic binning, comparative biology and taxonomic classification.</title>
        <authorList>
            <person name="Goeker M."/>
        </authorList>
    </citation>
    <scope>NUCLEOTIDE SEQUENCE [LARGE SCALE GENOMIC DNA]</scope>
    <source>
        <strain evidence="6 7">DSM 11590</strain>
    </source>
</reference>
<comment type="caution">
    <text evidence="6">The sequence shown here is derived from an EMBL/GenBank/DDBJ whole genome shotgun (WGS) entry which is preliminary data.</text>
</comment>
<keyword evidence="2" id="KW-1277">Toxin-antitoxin system</keyword>
<gene>
    <name evidence="6" type="ORF">FHS48_000883</name>
</gene>
<dbReference type="GO" id="GO:0004540">
    <property type="term" value="F:RNA nuclease activity"/>
    <property type="evidence" value="ECO:0007669"/>
    <property type="project" value="InterPro"/>
</dbReference>
<dbReference type="GO" id="GO:0110001">
    <property type="term" value="C:toxin-antitoxin complex"/>
    <property type="evidence" value="ECO:0007669"/>
    <property type="project" value="InterPro"/>
</dbReference>
<evidence type="ECO:0000313" key="7">
    <source>
        <dbReference type="Proteomes" id="UP000544872"/>
    </source>
</evidence>
<dbReference type="AlphaFoldDB" id="A0A7W9ZDJ6"/>